<dbReference type="STRING" id="67365.GCA_001704635_07228"/>
<gene>
    <name evidence="1" type="ORF">SPAR_09231</name>
</gene>
<dbReference type="Pfam" id="PF05120">
    <property type="entry name" value="GvpG"/>
    <property type="match status" value="1"/>
</dbReference>
<proteinExistence type="predicted"/>
<dbReference type="GeneID" id="96744673"/>
<keyword evidence="2" id="KW-1185">Reference proteome</keyword>
<dbReference type="AlphaFoldDB" id="A0A1R1SNB2"/>
<dbReference type="InterPro" id="IPR007804">
    <property type="entry name" value="GvpG"/>
</dbReference>
<comment type="caution">
    <text evidence="1">The sequence shown here is derived from an EMBL/GenBank/DDBJ whole genome shotgun (WGS) entry which is preliminary data.</text>
</comment>
<reference evidence="1 2" key="1">
    <citation type="submission" date="2013-05" db="EMBL/GenBank/DDBJ databases">
        <title>Genome sequence of Streptomyces sparsogenes DSM 40356.</title>
        <authorList>
            <person name="Coyne S."/>
            <person name="Seebeck F.P."/>
        </authorList>
    </citation>
    <scope>NUCLEOTIDE SEQUENCE [LARGE SCALE GENOMIC DNA]</scope>
    <source>
        <strain evidence="1 2">DSM 40356</strain>
    </source>
</reference>
<protein>
    <submittedName>
        <fullName evidence="1">Gas vesicle synthesis protein</fullName>
    </submittedName>
</protein>
<evidence type="ECO:0000313" key="1">
    <source>
        <dbReference type="EMBL" id="OMI39784.1"/>
    </source>
</evidence>
<name>A0A1R1SNB2_9ACTN</name>
<dbReference type="EMBL" id="ASQP01000133">
    <property type="protein sequence ID" value="OMI39784.1"/>
    <property type="molecule type" value="Genomic_DNA"/>
</dbReference>
<dbReference type="RefSeq" id="WP_065963709.1">
    <property type="nucleotide sequence ID" value="NZ_ASQP01000133.1"/>
</dbReference>
<accession>A0A1R1SNB2</accession>
<evidence type="ECO:0000313" key="2">
    <source>
        <dbReference type="Proteomes" id="UP000186168"/>
    </source>
</evidence>
<sequence>MGLLSGLVLLPMAPVRGVIWLADCLVDAAEHELHDPAVLRARLAELNEDLEAGAIGPEEFEREEDRLLDLLERSVPSLPVRHNR</sequence>
<organism evidence="1 2">
    <name type="scientific">Streptomyces sparsogenes DSM 40356</name>
    <dbReference type="NCBI Taxonomy" id="1331668"/>
    <lineage>
        <taxon>Bacteria</taxon>
        <taxon>Bacillati</taxon>
        <taxon>Actinomycetota</taxon>
        <taxon>Actinomycetes</taxon>
        <taxon>Kitasatosporales</taxon>
        <taxon>Streptomycetaceae</taxon>
        <taxon>Streptomyces</taxon>
    </lineage>
</organism>
<dbReference type="Proteomes" id="UP000186168">
    <property type="component" value="Unassembled WGS sequence"/>
</dbReference>